<gene>
    <name evidence="2" type="ORF">ACH5RR_023028</name>
</gene>
<evidence type="ECO:0000256" key="1">
    <source>
        <dbReference type="SAM" id="MobiDB-lite"/>
    </source>
</evidence>
<feature type="region of interest" description="Disordered" evidence="1">
    <location>
        <begin position="60"/>
        <end position="100"/>
    </location>
</feature>
<feature type="compositionally biased region" description="Basic and acidic residues" evidence="1">
    <location>
        <begin position="67"/>
        <end position="76"/>
    </location>
</feature>
<accession>A0ABD2Z9G5</accession>
<evidence type="ECO:0000313" key="3">
    <source>
        <dbReference type="Proteomes" id="UP001630127"/>
    </source>
</evidence>
<comment type="caution">
    <text evidence="2">The sequence shown here is derived from an EMBL/GenBank/DDBJ whole genome shotgun (WGS) entry which is preliminary data.</text>
</comment>
<reference evidence="2 3" key="1">
    <citation type="submission" date="2024-11" db="EMBL/GenBank/DDBJ databases">
        <title>A near-complete genome assembly of Cinchona calisaya.</title>
        <authorList>
            <person name="Lian D.C."/>
            <person name="Zhao X.W."/>
            <person name="Wei L."/>
        </authorList>
    </citation>
    <scope>NUCLEOTIDE SEQUENCE [LARGE SCALE GENOMIC DNA]</scope>
    <source>
        <tissue evidence="2">Nenye</tissue>
    </source>
</reference>
<keyword evidence="3" id="KW-1185">Reference proteome</keyword>
<dbReference type="AlphaFoldDB" id="A0ABD2Z9G5"/>
<protein>
    <submittedName>
        <fullName evidence="2">Uncharacterized protein</fullName>
    </submittedName>
</protein>
<proteinExistence type="predicted"/>
<evidence type="ECO:0000313" key="2">
    <source>
        <dbReference type="EMBL" id="KAL3516126.1"/>
    </source>
</evidence>
<name>A0ABD2Z9G5_9GENT</name>
<dbReference type="Proteomes" id="UP001630127">
    <property type="component" value="Unassembled WGS sequence"/>
</dbReference>
<feature type="region of interest" description="Disordered" evidence="1">
    <location>
        <begin position="113"/>
        <end position="132"/>
    </location>
</feature>
<organism evidence="2 3">
    <name type="scientific">Cinchona calisaya</name>
    <dbReference type="NCBI Taxonomy" id="153742"/>
    <lineage>
        <taxon>Eukaryota</taxon>
        <taxon>Viridiplantae</taxon>
        <taxon>Streptophyta</taxon>
        <taxon>Embryophyta</taxon>
        <taxon>Tracheophyta</taxon>
        <taxon>Spermatophyta</taxon>
        <taxon>Magnoliopsida</taxon>
        <taxon>eudicotyledons</taxon>
        <taxon>Gunneridae</taxon>
        <taxon>Pentapetalae</taxon>
        <taxon>asterids</taxon>
        <taxon>lamiids</taxon>
        <taxon>Gentianales</taxon>
        <taxon>Rubiaceae</taxon>
        <taxon>Cinchonoideae</taxon>
        <taxon>Cinchoneae</taxon>
        <taxon>Cinchona</taxon>
    </lineage>
</organism>
<sequence>MKRLSTASDSVKYTISTLVPITTTEKRKVPKTLIQGISSGTNENQLNYIIVGLPDYESRTKGLSNTAKEHSSRDPPTHPLYMPSPIRNGEGPYWGTNEENANETCSYLDHEKEVGNRSQDIGGMSEMIEEQA</sequence>
<dbReference type="EMBL" id="JBJUIK010000010">
    <property type="protein sequence ID" value="KAL3516126.1"/>
    <property type="molecule type" value="Genomic_DNA"/>
</dbReference>